<evidence type="ECO:0000313" key="1">
    <source>
        <dbReference type="Proteomes" id="UP000515208"/>
    </source>
</evidence>
<evidence type="ECO:0000313" key="2">
    <source>
        <dbReference type="RefSeq" id="XP_010827173.1"/>
    </source>
</evidence>
<organism evidence="1 2">
    <name type="scientific">Bison bison bison</name>
    <name type="common">North American plains bison</name>
    <dbReference type="NCBI Taxonomy" id="43346"/>
    <lineage>
        <taxon>Eukaryota</taxon>
        <taxon>Metazoa</taxon>
        <taxon>Chordata</taxon>
        <taxon>Craniata</taxon>
        <taxon>Vertebrata</taxon>
        <taxon>Euteleostomi</taxon>
        <taxon>Mammalia</taxon>
        <taxon>Eutheria</taxon>
        <taxon>Laurasiatheria</taxon>
        <taxon>Artiodactyla</taxon>
        <taxon>Ruminantia</taxon>
        <taxon>Pecora</taxon>
        <taxon>Bovidae</taxon>
        <taxon>Bovinae</taxon>
        <taxon>Bison</taxon>
    </lineage>
</organism>
<dbReference type="GeneID" id="104980232"/>
<sequence length="240" mass="26705">MLSKLQGWRWGPLGHQAGPKTFTLCPAAHLLSGDHARRRAKSSHASFRSLPQPASAFYPREPGAVCFPLFLRQRRGGRAWLWAPLCVNSSQQREDATRQAAGKALFISHATDAFGGRLRPLRACFHSCYVRSPLQEGGGDPPRMLRCPAHRSLLRPLGFFKRRGLAATRGPGKSTLLSIPSLKGETMVDRFRENVQDVLPALPNPDDYFLLRWLRVLGTLEDDFTVGGSLPCLEDPHFQV</sequence>
<reference evidence="2" key="1">
    <citation type="submission" date="2025-08" db="UniProtKB">
        <authorList>
            <consortium name="RefSeq"/>
        </authorList>
    </citation>
    <scope>IDENTIFICATION</scope>
    <source>
        <tissue evidence="2">Blood</tissue>
    </source>
</reference>
<dbReference type="InterPro" id="IPR036865">
    <property type="entry name" value="CRAL-TRIO_dom_sf"/>
</dbReference>
<dbReference type="Proteomes" id="UP000515208">
    <property type="component" value="Unplaced"/>
</dbReference>
<name>A0A6P3G5Y6_BISBB</name>
<accession>A0A6P3G5Y6</accession>
<proteinExistence type="predicted"/>
<gene>
    <name evidence="2" type="primary">LOC104980232</name>
</gene>
<protein>
    <submittedName>
        <fullName evidence="2">Uncharacterized protein LOC104980232</fullName>
    </submittedName>
</protein>
<keyword evidence="1" id="KW-1185">Reference proteome</keyword>
<dbReference type="Gene3D" id="3.40.525.10">
    <property type="entry name" value="CRAL-TRIO lipid binding domain"/>
    <property type="match status" value="1"/>
</dbReference>
<dbReference type="RefSeq" id="XP_010827173.1">
    <property type="nucleotide sequence ID" value="XM_010828871.1"/>
</dbReference>
<dbReference type="KEGG" id="bbis:104980232"/>
<dbReference type="AlphaFoldDB" id="A0A6P3G5Y6"/>